<keyword evidence="2" id="KW-1185">Reference proteome</keyword>
<comment type="caution">
    <text evidence="1">The sequence shown here is derived from an EMBL/GenBank/DDBJ whole genome shotgun (WGS) entry which is preliminary data.</text>
</comment>
<organism evidence="1 2">
    <name type="scientific">Artomyces pyxidatus</name>
    <dbReference type="NCBI Taxonomy" id="48021"/>
    <lineage>
        <taxon>Eukaryota</taxon>
        <taxon>Fungi</taxon>
        <taxon>Dikarya</taxon>
        <taxon>Basidiomycota</taxon>
        <taxon>Agaricomycotina</taxon>
        <taxon>Agaricomycetes</taxon>
        <taxon>Russulales</taxon>
        <taxon>Auriscalpiaceae</taxon>
        <taxon>Artomyces</taxon>
    </lineage>
</organism>
<reference evidence="1" key="2">
    <citation type="journal article" date="2022" name="New Phytol.">
        <title>Evolutionary transition to the ectomycorrhizal habit in the genomes of a hyperdiverse lineage of mushroom-forming fungi.</title>
        <authorList>
            <person name="Looney B."/>
            <person name="Miyauchi S."/>
            <person name="Morin E."/>
            <person name="Drula E."/>
            <person name="Courty P.E."/>
            <person name="Kohler A."/>
            <person name="Kuo A."/>
            <person name="LaButti K."/>
            <person name="Pangilinan J."/>
            <person name="Lipzen A."/>
            <person name="Riley R."/>
            <person name="Andreopoulos W."/>
            <person name="He G."/>
            <person name="Johnson J."/>
            <person name="Nolan M."/>
            <person name="Tritt A."/>
            <person name="Barry K.W."/>
            <person name="Grigoriev I.V."/>
            <person name="Nagy L.G."/>
            <person name="Hibbett D."/>
            <person name="Henrissat B."/>
            <person name="Matheny P.B."/>
            <person name="Labbe J."/>
            <person name="Martin F.M."/>
        </authorList>
    </citation>
    <scope>NUCLEOTIDE SEQUENCE</scope>
    <source>
        <strain evidence="1">HHB10654</strain>
    </source>
</reference>
<name>A0ACB8SZ51_9AGAM</name>
<gene>
    <name evidence="1" type="ORF">BV25DRAFT_1916840</name>
</gene>
<accession>A0ACB8SZ51</accession>
<evidence type="ECO:0000313" key="2">
    <source>
        <dbReference type="Proteomes" id="UP000814140"/>
    </source>
</evidence>
<sequence length="152" mass="16641">MNLDCDPELNHILVKHGANVNHRDIYGMTPLRVAVMAGYVGAVDTLMELGADITLPYADGMTVEKMYTGGGAKITAAITKWLRHRASEQAPLSEKVCAACGKEADGETKGRRACRQGWRNTGRAAVLVELYLLYPLLIPDSRLLAWSWLSVV</sequence>
<dbReference type="Proteomes" id="UP000814140">
    <property type="component" value="Unassembled WGS sequence"/>
</dbReference>
<dbReference type="EMBL" id="MU277212">
    <property type="protein sequence ID" value="KAI0061472.1"/>
    <property type="molecule type" value="Genomic_DNA"/>
</dbReference>
<reference evidence="1" key="1">
    <citation type="submission" date="2021-03" db="EMBL/GenBank/DDBJ databases">
        <authorList>
            <consortium name="DOE Joint Genome Institute"/>
            <person name="Ahrendt S."/>
            <person name="Looney B.P."/>
            <person name="Miyauchi S."/>
            <person name="Morin E."/>
            <person name="Drula E."/>
            <person name="Courty P.E."/>
            <person name="Chicoki N."/>
            <person name="Fauchery L."/>
            <person name="Kohler A."/>
            <person name="Kuo A."/>
            <person name="Labutti K."/>
            <person name="Pangilinan J."/>
            <person name="Lipzen A."/>
            <person name="Riley R."/>
            <person name="Andreopoulos W."/>
            <person name="He G."/>
            <person name="Johnson J."/>
            <person name="Barry K.W."/>
            <person name="Grigoriev I.V."/>
            <person name="Nagy L."/>
            <person name="Hibbett D."/>
            <person name="Henrissat B."/>
            <person name="Matheny P.B."/>
            <person name="Labbe J."/>
            <person name="Martin F."/>
        </authorList>
    </citation>
    <scope>NUCLEOTIDE SEQUENCE</scope>
    <source>
        <strain evidence="1">HHB10654</strain>
    </source>
</reference>
<protein>
    <submittedName>
        <fullName evidence="1">Uncharacterized protein</fullName>
    </submittedName>
</protein>
<evidence type="ECO:0000313" key="1">
    <source>
        <dbReference type="EMBL" id="KAI0061472.1"/>
    </source>
</evidence>
<proteinExistence type="predicted"/>